<protein>
    <submittedName>
        <fullName evidence="1">Uncharacterized protein</fullName>
    </submittedName>
</protein>
<organism evidence="1 2">
    <name type="scientific">Quercus rubra</name>
    <name type="common">Northern red oak</name>
    <name type="synonym">Quercus borealis</name>
    <dbReference type="NCBI Taxonomy" id="3512"/>
    <lineage>
        <taxon>Eukaryota</taxon>
        <taxon>Viridiplantae</taxon>
        <taxon>Streptophyta</taxon>
        <taxon>Embryophyta</taxon>
        <taxon>Tracheophyta</taxon>
        <taxon>Spermatophyta</taxon>
        <taxon>Magnoliopsida</taxon>
        <taxon>eudicotyledons</taxon>
        <taxon>Gunneridae</taxon>
        <taxon>Pentapetalae</taxon>
        <taxon>rosids</taxon>
        <taxon>fabids</taxon>
        <taxon>Fagales</taxon>
        <taxon>Fagaceae</taxon>
        <taxon>Quercus</taxon>
    </lineage>
</organism>
<sequence>MYVKLPPLYNSDFLTQARRLKEGYSVSHEKVGDEVGIGAITGPVDFPATGPQVHTGPWSCVVECEVSGVDCSMYGSGHKDEPSLGSLLDNCEKTGSFFPNDSKKDMPESGSGSCANPILEHLYHENPRNLNAEKSAFGDGVTTIMPGEGGIAREKSCFDVSDFRIPQALVVDNN</sequence>
<name>A0AAN7FKA1_QUERU</name>
<comment type="caution">
    <text evidence="1">The sequence shown here is derived from an EMBL/GenBank/DDBJ whole genome shotgun (WGS) entry which is preliminary data.</text>
</comment>
<keyword evidence="2" id="KW-1185">Reference proteome</keyword>
<evidence type="ECO:0000313" key="2">
    <source>
        <dbReference type="Proteomes" id="UP001324115"/>
    </source>
</evidence>
<reference evidence="1 2" key="1">
    <citation type="journal article" date="2023" name="G3 (Bethesda)">
        <title>A haplotype-resolved chromosome-scale genome for Quercus rubra L. provides insights into the genetics of adaptive traits for red oak species.</title>
        <authorList>
            <person name="Kapoor B."/>
            <person name="Jenkins J."/>
            <person name="Schmutz J."/>
            <person name="Zhebentyayeva T."/>
            <person name="Kuelheim C."/>
            <person name="Coggeshall M."/>
            <person name="Heim C."/>
            <person name="Lasky J.R."/>
            <person name="Leites L."/>
            <person name="Islam-Faridi N."/>
            <person name="Romero-Severson J."/>
            <person name="DeLeo V.L."/>
            <person name="Lucas S.M."/>
            <person name="Lazic D."/>
            <person name="Gailing O."/>
            <person name="Carlson J."/>
            <person name="Staton M."/>
        </authorList>
    </citation>
    <scope>NUCLEOTIDE SEQUENCE [LARGE SCALE GENOMIC DNA]</scope>
    <source>
        <strain evidence="1">Pseudo-F2</strain>
    </source>
</reference>
<dbReference type="Proteomes" id="UP001324115">
    <property type="component" value="Unassembled WGS sequence"/>
</dbReference>
<proteinExistence type="predicted"/>
<gene>
    <name evidence="1" type="ORF">RGQ29_014093</name>
</gene>
<dbReference type="EMBL" id="JAXUIC010000003">
    <property type="protein sequence ID" value="KAK4595867.1"/>
    <property type="molecule type" value="Genomic_DNA"/>
</dbReference>
<accession>A0AAN7FKA1</accession>
<dbReference type="AlphaFoldDB" id="A0AAN7FKA1"/>
<evidence type="ECO:0000313" key="1">
    <source>
        <dbReference type="EMBL" id="KAK4595867.1"/>
    </source>
</evidence>